<evidence type="ECO:0000256" key="3">
    <source>
        <dbReference type="ARBA" id="ARBA00023157"/>
    </source>
</evidence>
<feature type="non-terminal residue" evidence="5">
    <location>
        <position position="1"/>
    </location>
</feature>
<dbReference type="GO" id="GO:0005576">
    <property type="term" value="C:extracellular region"/>
    <property type="evidence" value="ECO:0007669"/>
    <property type="project" value="UniProtKB-SubCell"/>
</dbReference>
<dbReference type="Pfam" id="PF01759">
    <property type="entry name" value="NTR"/>
    <property type="match status" value="1"/>
</dbReference>
<keyword evidence="3" id="KW-1015">Disulfide bond</keyword>
<feature type="non-terminal residue" evidence="5">
    <location>
        <position position="98"/>
    </location>
</feature>
<comment type="caution">
    <text evidence="5">The sequence shown here is derived from an EMBL/GenBank/DDBJ whole genome shotgun (WGS) entry which is preliminary data.</text>
</comment>
<evidence type="ECO:0000313" key="6">
    <source>
        <dbReference type="Proteomes" id="UP000582182"/>
    </source>
</evidence>
<dbReference type="Gene3D" id="2.40.50.120">
    <property type="match status" value="1"/>
</dbReference>
<gene>
    <name evidence="5" type="primary">Adamtsl5_1</name>
    <name evidence="5" type="ORF">TURVEL_R10429</name>
</gene>
<accession>A0A7L3M2A9</accession>
<dbReference type="EMBL" id="VZTY01041623">
    <property type="protein sequence ID" value="NXU59971.1"/>
    <property type="molecule type" value="Genomic_DNA"/>
</dbReference>
<dbReference type="SUPFAM" id="SSF50242">
    <property type="entry name" value="TIMP-like"/>
    <property type="match status" value="1"/>
</dbReference>
<organism evidence="5 6">
    <name type="scientific">Turnix velox</name>
    <name type="common">Little buttonquail</name>
    <dbReference type="NCBI Taxonomy" id="2529409"/>
    <lineage>
        <taxon>Eukaryota</taxon>
        <taxon>Metazoa</taxon>
        <taxon>Chordata</taxon>
        <taxon>Craniata</taxon>
        <taxon>Vertebrata</taxon>
        <taxon>Euteleostomi</taxon>
        <taxon>Archelosauria</taxon>
        <taxon>Archosauria</taxon>
        <taxon>Dinosauria</taxon>
        <taxon>Saurischia</taxon>
        <taxon>Theropoda</taxon>
        <taxon>Coelurosauria</taxon>
        <taxon>Aves</taxon>
        <taxon>Neognathae</taxon>
        <taxon>Neoaves</taxon>
        <taxon>Charadriiformes</taxon>
        <taxon>Turnicidae</taxon>
        <taxon>Turnix</taxon>
    </lineage>
</organism>
<protein>
    <submittedName>
        <fullName evidence="5">ATL5 protein</fullName>
    </submittedName>
</protein>
<dbReference type="InterPro" id="IPR001134">
    <property type="entry name" value="Netrin_domain"/>
</dbReference>
<evidence type="ECO:0000313" key="5">
    <source>
        <dbReference type="EMBL" id="NXU59971.1"/>
    </source>
</evidence>
<dbReference type="OrthoDB" id="5984913at2759"/>
<comment type="subcellular location">
    <subcellularLocation>
        <location evidence="1">Secreted</location>
    </subcellularLocation>
</comment>
<name>A0A7L3M2A9_9CHAR</name>
<dbReference type="AlphaFoldDB" id="A0A7L3M2A9"/>
<dbReference type="Proteomes" id="UP000582182">
    <property type="component" value="Unassembled WGS sequence"/>
</dbReference>
<dbReference type="InterPro" id="IPR008993">
    <property type="entry name" value="TIMP-like_OB-fold"/>
</dbReference>
<dbReference type="InterPro" id="IPR018933">
    <property type="entry name" value="Netrin_module_non-TIMP"/>
</dbReference>
<feature type="domain" description="NTR" evidence="4">
    <location>
        <begin position="1"/>
        <end position="98"/>
    </location>
</feature>
<sequence>VFLGRVLAGRVVGQETRYEVEVRRRYRQRFPLLSREYVWVPNACGCPPLRDGGRYVLMATRHVNYERTLNRVLLPDGGYARPWTPREERLLGEAAGVC</sequence>
<proteinExistence type="predicted"/>
<evidence type="ECO:0000259" key="4">
    <source>
        <dbReference type="PROSITE" id="PS50189"/>
    </source>
</evidence>
<dbReference type="PROSITE" id="PS50189">
    <property type="entry name" value="NTR"/>
    <property type="match status" value="1"/>
</dbReference>
<reference evidence="5 6" key="1">
    <citation type="submission" date="2019-09" db="EMBL/GenBank/DDBJ databases">
        <title>Bird 10,000 Genomes (B10K) Project - Family phase.</title>
        <authorList>
            <person name="Zhang G."/>
        </authorList>
    </citation>
    <scope>NUCLEOTIDE SEQUENCE [LARGE SCALE GENOMIC DNA]</scope>
    <source>
        <strain evidence="5">B10K-DU-029-46</strain>
    </source>
</reference>
<keyword evidence="6" id="KW-1185">Reference proteome</keyword>
<evidence type="ECO:0000256" key="2">
    <source>
        <dbReference type="ARBA" id="ARBA00022525"/>
    </source>
</evidence>
<keyword evidence="2" id="KW-0964">Secreted</keyword>
<evidence type="ECO:0000256" key="1">
    <source>
        <dbReference type="ARBA" id="ARBA00004613"/>
    </source>
</evidence>